<protein>
    <recommendedName>
        <fullName evidence="3">DUF659 domain-containing protein</fullName>
    </recommendedName>
</protein>
<dbReference type="SUPFAM" id="SSF140996">
    <property type="entry name" value="Hermes dimerisation domain"/>
    <property type="match status" value="1"/>
</dbReference>
<reference evidence="1 2" key="1">
    <citation type="journal article" date="2016" name="Nat. Commun.">
        <title>Extremotolerant tardigrade genome and improved radiotolerance of human cultured cells by tardigrade-unique protein.</title>
        <authorList>
            <person name="Hashimoto T."/>
            <person name="Horikawa D.D."/>
            <person name="Saito Y."/>
            <person name="Kuwahara H."/>
            <person name="Kozuka-Hata H."/>
            <person name="Shin-I T."/>
            <person name="Minakuchi Y."/>
            <person name="Ohishi K."/>
            <person name="Motoyama A."/>
            <person name="Aizu T."/>
            <person name="Enomoto A."/>
            <person name="Kondo K."/>
            <person name="Tanaka S."/>
            <person name="Hara Y."/>
            <person name="Koshikawa S."/>
            <person name="Sagara H."/>
            <person name="Miura T."/>
            <person name="Yokobori S."/>
            <person name="Miyagawa K."/>
            <person name="Suzuki Y."/>
            <person name="Kubo T."/>
            <person name="Oyama M."/>
            <person name="Kohara Y."/>
            <person name="Fujiyama A."/>
            <person name="Arakawa K."/>
            <person name="Katayama T."/>
            <person name="Toyoda A."/>
            <person name="Kunieda T."/>
        </authorList>
    </citation>
    <scope>NUCLEOTIDE SEQUENCE [LARGE SCALE GENOMIC DNA]</scope>
    <source>
        <strain evidence="1 2">YOKOZUNA-1</strain>
    </source>
</reference>
<dbReference type="AlphaFoldDB" id="A0A1D1UZM9"/>
<dbReference type="EMBL" id="BDGG01000003">
    <property type="protein sequence ID" value="GAU95074.1"/>
    <property type="molecule type" value="Genomic_DNA"/>
</dbReference>
<gene>
    <name evidence="1" type="primary">RvY_06752-1</name>
    <name evidence="1" type="synonym">RvY_06752.1</name>
    <name evidence="1" type="ORF">RvY_06752</name>
</gene>
<evidence type="ECO:0008006" key="3">
    <source>
        <dbReference type="Google" id="ProtNLM"/>
    </source>
</evidence>
<organism evidence="1 2">
    <name type="scientific">Ramazzottius varieornatus</name>
    <name type="common">Water bear</name>
    <name type="synonym">Tardigrade</name>
    <dbReference type="NCBI Taxonomy" id="947166"/>
    <lineage>
        <taxon>Eukaryota</taxon>
        <taxon>Metazoa</taxon>
        <taxon>Ecdysozoa</taxon>
        <taxon>Tardigrada</taxon>
        <taxon>Eutardigrada</taxon>
        <taxon>Parachela</taxon>
        <taxon>Hypsibioidea</taxon>
        <taxon>Ramazzottiidae</taxon>
        <taxon>Ramazzottius</taxon>
    </lineage>
</organism>
<comment type="caution">
    <text evidence="1">The sequence shown here is derived from an EMBL/GenBank/DDBJ whole genome shotgun (WGS) entry which is preliminary data.</text>
</comment>
<dbReference type="Gene3D" id="1.10.10.1070">
    <property type="entry name" value="Zinc finger, BED domain-containing"/>
    <property type="match status" value="1"/>
</dbReference>
<proteinExistence type="predicted"/>
<evidence type="ECO:0000313" key="1">
    <source>
        <dbReference type="EMBL" id="GAU95074.1"/>
    </source>
</evidence>
<dbReference type="OrthoDB" id="2438421at2759"/>
<dbReference type="Proteomes" id="UP000186922">
    <property type="component" value="Unassembled WGS sequence"/>
</dbReference>
<keyword evidence="2" id="KW-1185">Reference proteome</keyword>
<evidence type="ECO:0000313" key="2">
    <source>
        <dbReference type="Proteomes" id="UP000186922"/>
    </source>
</evidence>
<sequence length="157" mass="17432">MSEALAKFCALDSPAFQVCEGEGFELMIDTVLGIARKHKGARFPARELLTSAATVSTSVTNQAKALRKISVPKLTKILTTRGVCISLDGWTEDYTKTNKTILAAVCRAIETRWNSNLGMLDSIIRLYPELEHILQERDERNRLPGPVDFLRAVAELL</sequence>
<accession>A0A1D1UZM9</accession>
<name>A0A1D1UZM9_RAMVA</name>